<accession>A0A0J9C8X6</accession>
<dbReference type="Proteomes" id="UP000037392">
    <property type="component" value="Unassembled WGS sequence"/>
</dbReference>
<sequence length="77" mass="8880">MVCYQSPVQAKTDSFHLNCLRCRNTHLEQRNAKNAIEHLKTPCVGKHTGLKKQYPTTHQCSRDILIIAQNYPFAIKK</sequence>
<dbReference type="PATRIC" id="fig|742734.4.peg.1821"/>
<organism evidence="1 2">
    <name type="scientific">[Clostridium] citroniae WAL-19142</name>
    <dbReference type="NCBI Taxonomy" id="742734"/>
    <lineage>
        <taxon>Bacteria</taxon>
        <taxon>Bacillati</taxon>
        <taxon>Bacillota</taxon>
        <taxon>Clostridia</taxon>
        <taxon>Lachnospirales</taxon>
        <taxon>Lachnospiraceae</taxon>
        <taxon>Enterocloster</taxon>
    </lineage>
</organism>
<protein>
    <submittedName>
        <fullName evidence="1">Uncharacterized protein</fullName>
    </submittedName>
</protein>
<dbReference type="AlphaFoldDB" id="A0A0J9C8X6"/>
<gene>
    <name evidence="1" type="ORF">HMPREF9470_01698</name>
</gene>
<evidence type="ECO:0000313" key="1">
    <source>
        <dbReference type="EMBL" id="KMW21593.1"/>
    </source>
</evidence>
<name>A0A0J9C8X6_9FIRM</name>
<comment type="caution">
    <text evidence="1">The sequence shown here is derived from an EMBL/GenBank/DDBJ whole genome shotgun (WGS) entry which is preliminary data.</text>
</comment>
<dbReference type="EMBL" id="ADLK01000015">
    <property type="protein sequence ID" value="KMW21593.1"/>
    <property type="molecule type" value="Genomic_DNA"/>
</dbReference>
<reference evidence="1 2" key="1">
    <citation type="submission" date="2011-04" db="EMBL/GenBank/DDBJ databases">
        <title>The Genome Sequence of Clostridium citroniae WAL-19142.</title>
        <authorList>
            <consortium name="The Broad Institute Genome Sequencing Platform"/>
            <person name="Earl A."/>
            <person name="Ward D."/>
            <person name="Feldgarden M."/>
            <person name="Gevers D."/>
            <person name="Warren Y.A."/>
            <person name="Tyrrell K.L."/>
            <person name="Citron D.M."/>
            <person name="Goldstein E.J."/>
            <person name="Daigneault M."/>
            <person name="Allen-Vercoe E."/>
            <person name="Young S.K."/>
            <person name="Zeng Q."/>
            <person name="Gargeya S."/>
            <person name="Fitzgerald M."/>
            <person name="Haas B."/>
            <person name="Abouelleil A."/>
            <person name="Alvarado L."/>
            <person name="Arachchi H.M."/>
            <person name="Berlin A."/>
            <person name="Brown A."/>
            <person name="Chapman S.B."/>
            <person name="Chen Z."/>
            <person name="Dunbar C."/>
            <person name="Freedman E."/>
            <person name="Gearin G."/>
            <person name="Gellesch M."/>
            <person name="Goldberg J."/>
            <person name="Griggs A."/>
            <person name="Gujja S."/>
            <person name="Heilman E.R."/>
            <person name="Heiman D."/>
            <person name="Howarth C."/>
            <person name="Larson L."/>
            <person name="Lui A."/>
            <person name="MacDonald P.J."/>
            <person name="Mehta T."/>
            <person name="Montmayeur A."/>
            <person name="Murphy C."/>
            <person name="Neiman D."/>
            <person name="Pearson M."/>
            <person name="Priest M."/>
            <person name="Roberts A."/>
            <person name="Saif S."/>
            <person name="Shea T."/>
            <person name="Shenoy N."/>
            <person name="Sisk P."/>
            <person name="Stolte C."/>
            <person name="Sykes S."/>
            <person name="White J."/>
            <person name="Yandava C."/>
            <person name="Wortman J."/>
            <person name="Nusbaum C."/>
            <person name="Birren B."/>
        </authorList>
    </citation>
    <scope>NUCLEOTIDE SEQUENCE [LARGE SCALE GENOMIC DNA]</scope>
    <source>
        <strain evidence="1 2">WAL-19142</strain>
    </source>
</reference>
<evidence type="ECO:0000313" key="2">
    <source>
        <dbReference type="Proteomes" id="UP000037392"/>
    </source>
</evidence>
<proteinExistence type="predicted"/>